<comment type="caution">
    <text evidence="1">The sequence shown here is derived from an EMBL/GenBank/DDBJ whole genome shotgun (WGS) entry which is preliminary data.</text>
</comment>
<evidence type="ECO:0000313" key="2">
    <source>
        <dbReference type="Proteomes" id="UP000790377"/>
    </source>
</evidence>
<gene>
    <name evidence="1" type="ORF">BJ138DRAFT_1117251</name>
</gene>
<name>A0ACB8A0E5_9AGAM</name>
<sequence length="521" mass="56753">MSPISMTTFSGPSLGGAPVTAPQSLSTSSGLTLPSPPSPLEAKRYYAGLPSAPILVARTSSITAPWMAPGPGPHTERKELRTVGNHAPKLKDVWESSFARKVHALLDAMHVQWTSTDVVRIVESSLPYSYSSSSLSSESAPVTLWIGVRPASLEGEEGVVVAAKCRALLVEADIVDVEVEICESVVTRSAGPGSRLLSPVYSSDPTADAREPLTPTLGLPICAQATANEGTGGFFIVEGGNTDSGRLLLVTARHVVFPPDIYANTHFDFLRNNDAGTQPRERVTLFSDITFNKYLESIKAEIAEKKSDARRRERRIRAIGEGDYPAADTARKEALADTFYQDVFTHWATPESRVLGHVILSPPINVGVGSSSEGYTEDWAVIEIDDSKVDVSNFYGNAIDLGTRVSEYEFTCMMCPSFQDFQSCSFAYPYDRLLRLEGTIPDEEMCHSTALDRNDDGESLIVLKRGGATGLTVGRANNVCSYTRIYDSDNIEAKPVTSKEHLQNVRNEVLLLRLSRSNRRL</sequence>
<accession>A0ACB8A0E5</accession>
<keyword evidence="2" id="KW-1185">Reference proteome</keyword>
<proteinExistence type="predicted"/>
<organism evidence="1 2">
    <name type="scientific">Hygrophoropsis aurantiaca</name>
    <dbReference type="NCBI Taxonomy" id="72124"/>
    <lineage>
        <taxon>Eukaryota</taxon>
        <taxon>Fungi</taxon>
        <taxon>Dikarya</taxon>
        <taxon>Basidiomycota</taxon>
        <taxon>Agaricomycotina</taxon>
        <taxon>Agaricomycetes</taxon>
        <taxon>Agaricomycetidae</taxon>
        <taxon>Boletales</taxon>
        <taxon>Coniophorineae</taxon>
        <taxon>Hygrophoropsidaceae</taxon>
        <taxon>Hygrophoropsis</taxon>
    </lineage>
</organism>
<evidence type="ECO:0000313" key="1">
    <source>
        <dbReference type="EMBL" id="KAH7906810.1"/>
    </source>
</evidence>
<dbReference type="EMBL" id="MU267973">
    <property type="protein sequence ID" value="KAH7906810.1"/>
    <property type="molecule type" value="Genomic_DNA"/>
</dbReference>
<dbReference type="Proteomes" id="UP000790377">
    <property type="component" value="Unassembled WGS sequence"/>
</dbReference>
<protein>
    <submittedName>
        <fullName evidence="1">Uncharacterized protein</fullName>
    </submittedName>
</protein>
<reference evidence="1" key="1">
    <citation type="journal article" date="2021" name="New Phytol.">
        <title>Evolutionary innovations through gain and loss of genes in the ectomycorrhizal Boletales.</title>
        <authorList>
            <person name="Wu G."/>
            <person name="Miyauchi S."/>
            <person name="Morin E."/>
            <person name="Kuo A."/>
            <person name="Drula E."/>
            <person name="Varga T."/>
            <person name="Kohler A."/>
            <person name="Feng B."/>
            <person name="Cao Y."/>
            <person name="Lipzen A."/>
            <person name="Daum C."/>
            <person name="Hundley H."/>
            <person name="Pangilinan J."/>
            <person name="Johnson J."/>
            <person name="Barry K."/>
            <person name="LaButti K."/>
            <person name="Ng V."/>
            <person name="Ahrendt S."/>
            <person name="Min B."/>
            <person name="Choi I.G."/>
            <person name="Park H."/>
            <person name="Plett J.M."/>
            <person name="Magnuson J."/>
            <person name="Spatafora J.W."/>
            <person name="Nagy L.G."/>
            <person name="Henrissat B."/>
            <person name="Grigoriev I.V."/>
            <person name="Yang Z.L."/>
            <person name="Xu J."/>
            <person name="Martin F.M."/>
        </authorList>
    </citation>
    <scope>NUCLEOTIDE SEQUENCE</scope>
    <source>
        <strain evidence="1">ATCC 28755</strain>
    </source>
</reference>